<evidence type="ECO:0000313" key="12">
    <source>
        <dbReference type="EMBL" id="KAL0490641.1"/>
    </source>
</evidence>
<reference evidence="12 13" key="1">
    <citation type="submission" date="2024-03" db="EMBL/GenBank/DDBJ databases">
        <title>The Acrasis kona genome and developmental transcriptomes reveal deep origins of eukaryotic multicellular pathways.</title>
        <authorList>
            <person name="Sheikh S."/>
            <person name="Fu C.-J."/>
            <person name="Brown M.W."/>
            <person name="Baldauf S.L."/>
        </authorList>
    </citation>
    <scope>NUCLEOTIDE SEQUENCE [LARGE SCALE GENOMIC DNA]</scope>
    <source>
        <strain evidence="12 13">ATCC MYA-3509</strain>
    </source>
</reference>
<evidence type="ECO:0000256" key="2">
    <source>
        <dbReference type="ARBA" id="ARBA00009170"/>
    </source>
</evidence>
<keyword evidence="4" id="KW-1000">Mitochondrion outer membrane</keyword>
<evidence type="ECO:0000256" key="8">
    <source>
        <dbReference type="SAM" id="MobiDB-lite"/>
    </source>
</evidence>
<keyword evidence="9" id="KW-0812">Transmembrane</keyword>
<evidence type="ECO:0000313" key="13">
    <source>
        <dbReference type="Proteomes" id="UP001431209"/>
    </source>
</evidence>
<dbReference type="Pfam" id="PF17171">
    <property type="entry name" value="GST_C_6"/>
    <property type="match status" value="1"/>
</dbReference>
<dbReference type="Proteomes" id="UP001431209">
    <property type="component" value="Unassembled WGS sequence"/>
</dbReference>
<feature type="transmembrane region" description="Helical" evidence="9">
    <location>
        <begin position="293"/>
        <end position="313"/>
    </location>
</feature>
<evidence type="ECO:0000259" key="10">
    <source>
        <dbReference type="Pfam" id="PF10568"/>
    </source>
</evidence>
<keyword evidence="9" id="KW-1133">Transmembrane helix</keyword>
<feature type="domain" description="Mitochondrial outer membrane transport complex Sam37/metaxin N-terminal" evidence="10">
    <location>
        <begin position="24"/>
        <end position="167"/>
    </location>
</feature>
<evidence type="ECO:0000259" key="11">
    <source>
        <dbReference type="Pfam" id="PF17171"/>
    </source>
</evidence>
<feature type="compositionally biased region" description="Basic and acidic residues" evidence="8">
    <location>
        <begin position="270"/>
        <end position="281"/>
    </location>
</feature>
<evidence type="ECO:0000256" key="3">
    <source>
        <dbReference type="ARBA" id="ARBA00022448"/>
    </source>
</evidence>
<dbReference type="Pfam" id="PF10568">
    <property type="entry name" value="Tom37"/>
    <property type="match status" value="1"/>
</dbReference>
<dbReference type="InterPro" id="IPR050931">
    <property type="entry name" value="Mito_Protein_Transport_Metaxin"/>
</dbReference>
<dbReference type="InterPro" id="IPR019564">
    <property type="entry name" value="Sam37/metaxin_N"/>
</dbReference>
<dbReference type="AlphaFoldDB" id="A0AAW2ZPM4"/>
<keyword evidence="3" id="KW-0813">Transport</keyword>
<dbReference type="Gene3D" id="1.20.1050.10">
    <property type="match status" value="1"/>
</dbReference>
<protein>
    <submittedName>
        <fullName evidence="12">Metaxin</fullName>
    </submittedName>
</protein>
<dbReference type="PANTHER" id="PTHR12289:SF41">
    <property type="entry name" value="FAILED AXON CONNECTIONS-RELATED"/>
    <property type="match status" value="1"/>
</dbReference>
<dbReference type="GO" id="GO:0007005">
    <property type="term" value="P:mitochondrion organization"/>
    <property type="evidence" value="ECO:0007669"/>
    <property type="project" value="TreeGrafter"/>
</dbReference>
<keyword evidence="7 9" id="KW-0472">Membrane</keyword>
<dbReference type="EMBL" id="JAOPGA020001708">
    <property type="protein sequence ID" value="KAL0490641.1"/>
    <property type="molecule type" value="Genomic_DNA"/>
</dbReference>
<evidence type="ECO:0000256" key="5">
    <source>
        <dbReference type="ARBA" id="ARBA00022927"/>
    </source>
</evidence>
<organism evidence="12 13">
    <name type="scientific">Acrasis kona</name>
    <dbReference type="NCBI Taxonomy" id="1008807"/>
    <lineage>
        <taxon>Eukaryota</taxon>
        <taxon>Discoba</taxon>
        <taxon>Heterolobosea</taxon>
        <taxon>Tetramitia</taxon>
        <taxon>Eutetramitia</taxon>
        <taxon>Acrasidae</taxon>
        <taxon>Acrasis</taxon>
    </lineage>
</organism>
<keyword evidence="5" id="KW-0653">Protein transport</keyword>
<dbReference type="GO" id="GO:0001401">
    <property type="term" value="C:SAM complex"/>
    <property type="evidence" value="ECO:0007669"/>
    <property type="project" value="InterPro"/>
</dbReference>
<gene>
    <name evidence="12" type="ORF">AKO1_003956</name>
</gene>
<dbReference type="SUPFAM" id="SSF47616">
    <property type="entry name" value="GST C-terminal domain-like"/>
    <property type="match status" value="1"/>
</dbReference>
<sequence length="343" mass="39683">MSENTLKLLCADPAFGLASFDPNCLFIQTYLKFAQVDYTVEPNPFTVPNYPSPGQNKETQLPILRHNVLKNPTVTIRGAVSIIEYLKSKSVDLDAYIRLRSGEDDTTSITLKEIRSEIIAYSSLVEEKLLPCLLYYWWVCDENYQVTKNEFFSRTPFYSRWLYAPLIRKQCRDHLKRLEVNHKNAAQERANECLSALNILLGNKTFFYGDTPSTLDALVYGYLACFTVPDLPDLTLRQLVTSYPNLSRFTLHILNNFESSGPSRTLSTQDTKKQENKQEENVKKSESLILRRFLKIAFGAFSIYIGYVLRIVYRNMNSKDSELFEDINEQSYHFDDHYEALTD</sequence>
<evidence type="ECO:0000256" key="1">
    <source>
        <dbReference type="ARBA" id="ARBA00004294"/>
    </source>
</evidence>
<dbReference type="InterPro" id="IPR033468">
    <property type="entry name" value="Metaxin_GST"/>
</dbReference>
<comment type="caution">
    <text evidence="12">The sequence shown here is derived from an EMBL/GenBank/DDBJ whole genome shotgun (WGS) entry which is preliminary data.</text>
</comment>
<evidence type="ECO:0000256" key="7">
    <source>
        <dbReference type="ARBA" id="ARBA00023136"/>
    </source>
</evidence>
<keyword evidence="13" id="KW-1185">Reference proteome</keyword>
<evidence type="ECO:0000256" key="4">
    <source>
        <dbReference type="ARBA" id="ARBA00022787"/>
    </source>
</evidence>
<feature type="region of interest" description="Disordered" evidence="8">
    <location>
        <begin position="261"/>
        <end position="281"/>
    </location>
</feature>
<proteinExistence type="inferred from homology"/>
<dbReference type="PANTHER" id="PTHR12289">
    <property type="entry name" value="METAXIN RELATED"/>
    <property type="match status" value="1"/>
</dbReference>
<comment type="similarity">
    <text evidence="2">Belongs to the metaxin family.</text>
</comment>
<name>A0AAW2ZPM4_9EUKA</name>
<evidence type="ECO:0000256" key="9">
    <source>
        <dbReference type="SAM" id="Phobius"/>
    </source>
</evidence>
<feature type="domain" description="Metaxin glutathione S-transferase" evidence="11">
    <location>
        <begin position="190"/>
        <end position="250"/>
    </location>
</feature>
<dbReference type="InterPro" id="IPR036282">
    <property type="entry name" value="Glutathione-S-Trfase_C_sf"/>
</dbReference>
<comment type="subcellular location">
    <subcellularLocation>
        <location evidence="1">Mitochondrion outer membrane</location>
    </subcellularLocation>
</comment>
<keyword evidence="6" id="KW-0496">Mitochondrion</keyword>
<dbReference type="GO" id="GO:0015031">
    <property type="term" value="P:protein transport"/>
    <property type="evidence" value="ECO:0007669"/>
    <property type="project" value="UniProtKB-KW"/>
</dbReference>
<evidence type="ECO:0000256" key="6">
    <source>
        <dbReference type="ARBA" id="ARBA00023128"/>
    </source>
</evidence>
<accession>A0AAW2ZPM4</accession>